<evidence type="ECO:0000313" key="4">
    <source>
        <dbReference type="Proteomes" id="UP000250443"/>
    </source>
</evidence>
<protein>
    <submittedName>
        <fullName evidence="3">Uncharacterized protein</fullName>
    </submittedName>
</protein>
<dbReference type="EMBL" id="JADMCD010000002">
    <property type="protein sequence ID" value="MBF8640003.1"/>
    <property type="molecule type" value="Genomic_DNA"/>
</dbReference>
<keyword evidence="1" id="KW-0812">Transmembrane</keyword>
<gene>
    <name evidence="2" type="ORF">IRZ65_04825</name>
    <name evidence="3" type="ORF">NCTC11842_02862</name>
</gene>
<name>A0A2X2CMX2_PSELU</name>
<feature type="transmembrane region" description="Helical" evidence="1">
    <location>
        <begin position="20"/>
        <end position="38"/>
    </location>
</feature>
<dbReference type="AlphaFoldDB" id="A0A2X2CMX2"/>
<evidence type="ECO:0000313" key="3">
    <source>
        <dbReference type="EMBL" id="SPZ08584.1"/>
    </source>
</evidence>
<dbReference type="GeneID" id="300269943"/>
<evidence type="ECO:0000313" key="5">
    <source>
        <dbReference type="Proteomes" id="UP000626180"/>
    </source>
</evidence>
<dbReference type="Proteomes" id="UP000250443">
    <property type="component" value="Unassembled WGS sequence"/>
</dbReference>
<keyword evidence="1" id="KW-1133">Transmembrane helix</keyword>
<sequence length="68" mass="7810">MRTKEGASKRRREGVSIMEWLVIGVLSVYIVFSLTVFAQKQWNSLTEVQKEQIIEDISRAAQETPLLT</sequence>
<evidence type="ECO:0000256" key="1">
    <source>
        <dbReference type="SAM" id="Phobius"/>
    </source>
</evidence>
<organism evidence="3 4">
    <name type="scientific">Pseudomonas luteola</name>
    <dbReference type="NCBI Taxonomy" id="47886"/>
    <lineage>
        <taxon>Bacteria</taxon>
        <taxon>Pseudomonadati</taxon>
        <taxon>Pseudomonadota</taxon>
        <taxon>Gammaproteobacteria</taxon>
        <taxon>Pseudomonadales</taxon>
        <taxon>Pseudomonadaceae</taxon>
        <taxon>Pseudomonas</taxon>
    </lineage>
</organism>
<reference evidence="2 5" key="2">
    <citation type="submission" date="2020-10" db="EMBL/GenBank/DDBJ databases">
        <title>Genome sequences of Pseudomonas isolates.</title>
        <authorList>
            <person name="Wessels L."/>
            <person name="Reich F."/>
            <person name="Hammerl J."/>
        </authorList>
    </citation>
    <scope>NUCLEOTIDE SEQUENCE [LARGE SCALE GENOMIC DNA]</scope>
    <source>
        <strain evidence="2 5">20-MO00624-0</strain>
    </source>
</reference>
<dbReference type="Proteomes" id="UP000626180">
    <property type="component" value="Unassembled WGS sequence"/>
</dbReference>
<keyword evidence="1" id="KW-0472">Membrane</keyword>
<dbReference type="EMBL" id="UAUF01000012">
    <property type="protein sequence ID" value="SPZ08584.1"/>
    <property type="molecule type" value="Genomic_DNA"/>
</dbReference>
<keyword evidence="5" id="KW-1185">Reference proteome</keyword>
<evidence type="ECO:0000313" key="2">
    <source>
        <dbReference type="EMBL" id="MBF8640003.1"/>
    </source>
</evidence>
<proteinExistence type="predicted"/>
<accession>A0A2X2CMX2</accession>
<reference evidence="3 4" key="1">
    <citation type="submission" date="2018-06" db="EMBL/GenBank/DDBJ databases">
        <authorList>
            <consortium name="Pathogen Informatics"/>
            <person name="Doyle S."/>
        </authorList>
    </citation>
    <scope>NUCLEOTIDE SEQUENCE [LARGE SCALE GENOMIC DNA]</scope>
    <source>
        <strain evidence="3 4">NCTC11842</strain>
    </source>
</reference>
<dbReference type="RefSeq" id="WP_010795055.1">
    <property type="nucleotide sequence ID" value="NZ_CP069262.1"/>
</dbReference>